<reference evidence="10" key="1">
    <citation type="submission" date="2025-08" db="UniProtKB">
        <authorList>
            <consortium name="RefSeq"/>
        </authorList>
    </citation>
    <scope>IDENTIFICATION</scope>
    <source>
        <tissue evidence="10">Gonad</tissue>
    </source>
</reference>
<feature type="transmembrane region" description="Helical" evidence="5">
    <location>
        <begin position="572"/>
        <end position="595"/>
    </location>
</feature>
<dbReference type="SMART" id="SM00034">
    <property type="entry name" value="CLECT"/>
    <property type="match status" value="1"/>
</dbReference>
<dbReference type="GeneID" id="109481513"/>
<feature type="compositionally biased region" description="Polar residues" evidence="4">
    <location>
        <begin position="1"/>
        <end position="11"/>
    </location>
</feature>
<evidence type="ECO:0000313" key="9">
    <source>
        <dbReference type="Proteomes" id="UP000515135"/>
    </source>
</evidence>
<dbReference type="SUPFAM" id="SSF49265">
    <property type="entry name" value="Fibronectin type III"/>
    <property type="match status" value="1"/>
</dbReference>
<feature type="domain" description="ZP" evidence="8">
    <location>
        <begin position="272"/>
        <end position="526"/>
    </location>
</feature>
<dbReference type="Gene3D" id="2.60.40.4100">
    <property type="entry name" value="Zona pellucida, ZP-C domain"/>
    <property type="match status" value="1"/>
</dbReference>
<dbReference type="InterPro" id="IPR013783">
    <property type="entry name" value="Ig-like_fold"/>
</dbReference>
<gene>
    <name evidence="10" type="primary">LOC109481513</name>
</gene>
<sequence length="634" mass="69538">MTQTRTCTNPEPANGGRQCTREDGTTGLDEERPDEPCNQGACPIGCPIAGYVGFDGVCYKSFTELKTREAARQTCTADGGMLAMPKDSATNTFLANLAEVVMGRWLGLTDVNNDGQWVFEDGQTLTSSGFSNWDLGRGEPRPYDGNGGCMGFWLDGSTWDEKDCSFLRGFICQLQLQAVSDLTFSDIEMDQMTLSWRASDDVRGYRLRYRHAGASYQDLSPPPAPGDTQATIRGLWAGTEYIFTLTAFGEDDEQIGEISGTETTAEVIVNVDCHQDHMSVTFPRKALIGVDVDTLHLSDDTCSATYTETEVTLRTGLQECGTTQEVSRQDKLTFTNEAIGNPVVHNNGAVRGATFRKRFQCEFVSQFVISQEQNILFNIPPSSFKVVNGETEFAFEMHMFPSADFTETYKSADYPVQVSSSDQLHFGLSVDSPLDNLELFALHCLATPSDDPDDSPSVNIIQDGCVIDTTLQRNTALSGDKASYYSIQSFTFPNVDDPSLVYIHCTMVVCFKDDPDSRCSEGCLDGRRRRAVFDMNETRVRRASETDQIAHLSQGPFKVVRGKKQASTVPTVAIAVGTAAGIAGVFLMVAAVFLVRKRRGREVKEQALDGVGFDNYSFELWGKGKAANATPKPG</sequence>
<evidence type="ECO:0000259" key="8">
    <source>
        <dbReference type="PROSITE" id="PS51034"/>
    </source>
</evidence>
<evidence type="ECO:0000259" key="7">
    <source>
        <dbReference type="PROSITE" id="PS50853"/>
    </source>
</evidence>
<feature type="domain" description="Fibronectin type-III" evidence="7">
    <location>
        <begin position="178"/>
        <end position="267"/>
    </location>
</feature>
<accession>A0A6P5A020</accession>
<dbReference type="InterPro" id="IPR055356">
    <property type="entry name" value="ZP-N"/>
</dbReference>
<dbReference type="InterPro" id="IPR048290">
    <property type="entry name" value="ZP_chr"/>
</dbReference>
<evidence type="ECO:0000256" key="3">
    <source>
        <dbReference type="ARBA" id="ARBA00023180"/>
    </source>
</evidence>
<dbReference type="Gene3D" id="2.60.40.3210">
    <property type="entry name" value="Zona pellucida, ZP-N domain"/>
    <property type="match status" value="1"/>
</dbReference>
<dbReference type="InterPro" id="IPR003961">
    <property type="entry name" value="FN3_dom"/>
</dbReference>
<dbReference type="AlphaFoldDB" id="A0A6P5A020"/>
<keyword evidence="2" id="KW-1015">Disulfide bond</keyword>
<evidence type="ECO:0000259" key="6">
    <source>
        <dbReference type="PROSITE" id="PS50041"/>
    </source>
</evidence>
<keyword evidence="3" id="KW-0325">Glycoprotein</keyword>
<dbReference type="Proteomes" id="UP000515135">
    <property type="component" value="Unplaced"/>
</dbReference>
<evidence type="ECO:0000256" key="2">
    <source>
        <dbReference type="ARBA" id="ARBA00023157"/>
    </source>
</evidence>
<dbReference type="PROSITE" id="PS50041">
    <property type="entry name" value="C_TYPE_LECTIN_2"/>
    <property type="match status" value="1"/>
</dbReference>
<keyword evidence="5" id="KW-1133">Transmembrane helix</keyword>
<dbReference type="PANTHER" id="PTHR14002:SF43">
    <property type="entry name" value="DELTA-LIKE PROTEIN"/>
    <property type="match status" value="1"/>
</dbReference>
<dbReference type="OrthoDB" id="10063988at2759"/>
<dbReference type="RefSeq" id="XP_019639649.1">
    <property type="nucleotide sequence ID" value="XM_019784090.1"/>
</dbReference>
<dbReference type="PRINTS" id="PR00023">
    <property type="entry name" value="ZPELLUCIDA"/>
</dbReference>
<dbReference type="Pfam" id="PF00100">
    <property type="entry name" value="Zona_pellucida"/>
    <property type="match status" value="1"/>
</dbReference>
<dbReference type="InterPro" id="IPR016186">
    <property type="entry name" value="C-type_lectin-like/link_sf"/>
</dbReference>
<organism evidence="9 10">
    <name type="scientific">Branchiostoma belcheri</name>
    <name type="common">Amphioxus</name>
    <dbReference type="NCBI Taxonomy" id="7741"/>
    <lineage>
        <taxon>Eukaryota</taxon>
        <taxon>Metazoa</taxon>
        <taxon>Chordata</taxon>
        <taxon>Cephalochordata</taxon>
        <taxon>Leptocardii</taxon>
        <taxon>Amphioxiformes</taxon>
        <taxon>Branchiostomatidae</taxon>
        <taxon>Branchiostoma</taxon>
    </lineage>
</organism>
<dbReference type="InterPro" id="IPR001507">
    <property type="entry name" value="ZP_dom"/>
</dbReference>
<keyword evidence="5" id="KW-0472">Membrane</keyword>
<keyword evidence="9" id="KW-1185">Reference proteome</keyword>
<dbReference type="Pfam" id="PF00059">
    <property type="entry name" value="Lectin_C"/>
    <property type="match status" value="1"/>
</dbReference>
<evidence type="ECO:0000313" key="10">
    <source>
        <dbReference type="RefSeq" id="XP_019639649.1"/>
    </source>
</evidence>
<evidence type="ECO:0000256" key="5">
    <source>
        <dbReference type="SAM" id="Phobius"/>
    </source>
</evidence>
<keyword evidence="5" id="KW-0812">Transmembrane</keyword>
<dbReference type="InterPro" id="IPR042235">
    <property type="entry name" value="ZP-C_dom"/>
</dbReference>
<dbReference type="SMART" id="SM00060">
    <property type="entry name" value="FN3"/>
    <property type="match status" value="1"/>
</dbReference>
<keyword evidence="1" id="KW-0732">Signal</keyword>
<protein>
    <submittedName>
        <fullName evidence="10">Uncharacterized protein LOC109481513</fullName>
    </submittedName>
</protein>
<evidence type="ECO:0000256" key="4">
    <source>
        <dbReference type="SAM" id="MobiDB-lite"/>
    </source>
</evidence>
<dbReference type="InterPro" id="IPR036116">
    <property type="entry name" value="FN3_sf"/>
</dbReference>
<dbReference type="InterPro" id="IPR055355">
    <property type="entry name" value="ZP-C"/>
</dbReference>
<dbReference type="PANTHER" id="PTHR14002">
    <property type="entry name" value="ENDOGLIN/TGF-BETA RECEPTOR TYPE III"/>
    <property type="match status" value="1"/>
</dbReference>
<name>A0A6P5A020_BRABE</name>
<feature type="domain" description="C-type lectin" evidence="6">
    <location>
        <begin position="54"/>
        <end position="173"/>
    </location>
</feature>
<dbReference type="PROSITE" id="PS51034">
    <property type="entry name" value="ZP_2"/>
    <property type="match status" value="1"/>
</dbReference>
<dbReference type="InterPro" id="IPR001304">
    <property type="entry name" value="C-type_lectin-like"/>
</dbReference>
<dbReference type="KEGG" id="bbel:109481513"/>
<dbReference type="Pfam" id="PF00041">
    <property type="entry name" value="fn3"/>
    <property type="match status" value="1"/>
</dbReference>
<dbReference type="PROSITE" id="PS50853">
    <property type="entry name" value="FN3"/>
    <property type="match status" value="1"/>
</dbReference>
<dbReference type="Gene3D" id="2.60.40.10">
    <property type="entry name" value="Immunoglobulins"/>
    <property type="match status" value="1"/>
</dbReference>
<dbReference type="SMART" id="SM00241">
    <property type="entry name" value="ZP"/>
    <property type="match status" value="1"/>
</dbReference>
<evidence type="ECO:0000256" key="1">
    <source>
        <dbReference type="ARBA" id="ARBA00022729"/>
    </source>
</evidence>
<feature type="region of interest" description="Disordered" evidence="4">
    <location>
        <begin position="1"/>
        <end position="36"/>
    </location>
</feature>
<dbReference type="CDD" id="cd00037">
    <property type="entry name" value="CLECT"/>
    <property type="match status" value="1"/>
</dbReference>
<dbReference type="SUPFAM" id="SSF56436">
    <property type="entry name" value="C-type lectin-like"/>
    <property type="match status" value="1"/>
</dbReference>
<dbReference type="InterPro" id="IPR016187">
    <property type="entry name" value="CTDL_fold"/>
</dbReference>
<dbReference type="Gene3D" id="3.10.100.10">
    <property type="entry name" value="Mannose-Binding Protein A, subunit A"/>
    <property type="match status" value="1"/>
</dbReference>
<dbReference type="Pfam" id="PF23344">
    <property type="entry name" value="ZP-N"/>
    <property type="match status" value="1"/>
</dbReference>
<proteinExistence type="predicted"/>
<dbReference type="CDD" id="cd00063">
    <property type="entry name" value="FN3"/>
    <property type="match status" value="1"/>
</dbReference>